<sequence length="59" mass="6213">MHATQIVQVKVKLSKPKIVLAYALGAVGAVAQALSKKLIKSSVSMQVVPVHDKQSTAES</sequence>
<dbReference type="RefSeq" id="WP_016166670.1">
    <property type="nucleotide sequence ID" value="NZ_JHZG01000011.1"/>
</dbReference>
<keyword evidence="2" id="KW-1185">Reference proteome</keyword>
<dbReference type="AlphaFoldDB" id="R9B1S0"/>
<dbReference type="EMBL" id="AQFM01000036">
    <property type="protein sequence ID" value="EOR08230.1"/>
    <property type="molecule type" value="Genomic_DNA"/>
</dbReference>
<comment type="caution">
    <text evidence="1">The sequence shown here is derived from an EMBL/GenBank/DDBJ whole genome shotgun (WGS) entry which is preliminary data.</text>
</comment>
<proteinExistence type="predicted"/>
<protein>
    <submittedName>
        <fullName evidence="1">Uncharacterized protein</fullName>
    </submittedName>
</protein>
<organism evidence="1 2">
    <name type="scientific">Acinetobacter tandoii DSM 14970 = CIP 107469</name>
    <dbReference type="NCBI Taxonomy" id="1120927"/>
    <lineage>
        <taxon>Bacteria</taxon>
        <taxon>Pseudomonadati</taxon>
        <taxon>Pseudomonadota</taxon>
        <taxon>Gammaproteobacteria</taxon>
        <taxon>Moraxellales</taxon>
        <taxon>Moraxellaceae</taxon>
        <taxon>Acinetobacter</taxon>
    </lineage>
</organism>
<evidence type="ECO:0000313" key="1">
    <source>
        <dbReference type="EMBL" id="EOR08230.1"/>
    </source>
</evidence>
<gene>
    <name evidence="1" type="ORF">I593_01585</name>
</gene>
<name>R9B1S0_9GAMM</name>
<reference evidence="1 2" key="1">
    <citation type="submission" date="2013-03" db="EMBL/GenBank/DDBJ databases">
        <title>The Genome Sequence of Acinetobacter tandoii CIP 107469.</title>
        <authorList>
            <consortium name="The Broad Institute Genome Sequencing Platform"/>
            <consortium name="The Broad Institute Genome Sequencing Center for Infectious Disease"/>
            <person name="Cerqueira G."/>
            <person name="Feldgarden M."/>
            <person name="Courvalin P."/>
            <person name="Perichon B."/>
            <person name="Grillot-Courvalin C."/>
            <person name="Clermont D."/>
            <person name="Rocha E."/>
            <person name="Yoon E.-J."/>
            <person name="Nemec A."/>
            <person name="Walker B."/>
            <person name="Young S.K."/>
            <person name="Zeng Q."/>
            <person name="Gargeya S."/>
            <person name="Fitzgerald M."/>
            <person name="Haas B."/>
            <person name="Abouelleil A."/>
            <person name="Alvarado L."/>
            <person name="Arachchi H.M."/>
            <person name="Berlin A.M."/>
            <person name="Chapman S.B."/>
            <person name="Dewar J."/>
            <person name="Goldberg J."/>
            <person name="Griggs A."/>
            <person name="Gujja S."/>
            <person name="Hansen M."/>
            <person name="Howarth C."/>
            <person name="Imamovic A."/>
            <person name="Larimer J."/>
            <person name="McCowan C."/>
            <person name="Murphy C."/>
            <person name="Neiman D."/>
            <person name="Pearson M."/>
            <person name="Priest M."/>
            <person name="Roberts A."/>
            <person name="Saif S."/>
            <person name="Shea T."/>
            <person name="Sisk P."/>
            <person name="Sykes S."/>
            <person name="Wortman J."/>
            <person name="Nusbaum C."/>
            <person name="Birren B."/>
        </authorList>
    </citation>
    <scope>NUCLEOTIDE SEQUENCE [LARGE SCALE GENOMIC DNA]</scope>
    <source>
        <strain evidence="1 2">CIP 107469</strain>
    </source>
</reference>
<accession>R9B1S0</accession>
<evidence type="ECO:0000313" key="2">
    <source>
        <dbReference type="Proteomes" id="UP000016201"/>
    </source>
</evidence>
<dbReference type="PATRIC" id="fig|1120927.3.peg.1536"/>
<dbReference type="Proteomes" id="UP000016201">
    <property type="component" value="Unassembled WGS sequence"/>
</dbReference>